<dbReference type="EMBL" id="KV454475">
    <property type="protein sequence ID" value="ODV63422.1"/>
    <property type="molecule type" value="Genomic_DNA"/>
</dbReference>
<dbReference type="GeneID" id="30968809"/>
<keyword evidence="2" id="KW-1185">Reference proteome</keyword>
<dbReference type="RefSeq" id="XP_020049729.1">
    <property type="nucleotide sequence ID" value="XM_020195173.1"/>
</dbReference>
<sequence>MNWVTLNRPLCAERPAALGAQRSGFTATDPCLKRNRCSSPDRWWFCGGERAFNAYI</sequence>
<dbReference type="AlphaFoldDB" id="A0A1D2VP78"/>
<dbReference type="Proteomes" id="UP000095038">
    <property type="component" value="Unassembled WGS sequence"/>
</dbReference>
<gene>
    <name evidence="1" type="ORF">ASCRUDRAFT_95279</name>
</gene>
<proteinExistence type="predicted"/>
<protein>
    <submittedName>
        <fullName evidence="1">Uncharacterized protein</fullName>
    </submittedName>
</protein>
<evidence type="ECO:0000313" key="2">
    <source>
        <dbReference type="Proteomes" id="UP000095038"/>
    </source>
</evidence>
<accession>A0A1D2VP78</accession>
<reference evidence="2" key="1">
    <citation type="submission" date="2016-05" db="EMBL/GenBank/DDBJ databases">
        <title>Comparative genomics of biotechnologically important yeasts.</title>
        <authorList>
            <consortium name="DOE Joint Genome Institute"/>
            <person name="Riley R."/>
            <person name="Haridas S."/>
            <person name="Wolfe K.H."/>
            <person name="Lopes M.R."/>
            <person name="Hittinger C.T."/>
            <person name="Goker M."/>
            <person name="Salamov A."/>
            <person name="Wisecaver J."/>
            <person name="Long T.M."/>
            <person name="Aerts A.L."/>
            <person name="Barry K."/>
            <person name="Choi C."/>
            <person name="Clum A."/>
            <person name="Coughlan A.Y."/>
            <person name="Deshpande S."/>
            <person name="Douglass A.P."/>
            <person name="Hanson S.J."/>
            <person name="Klenk H.-P."/>
            <person name="Labutti K."/>
            <person name="Lapidus A."/>
            <person name="Lindquist E."/>
            <person name="Lipzen A."/>
            <person name="Meier-Kolthoff J.P."/>
            <person name="Ohm R.A."/>
            <person name="Otillar R.P."/>
            <person name="Pangilinan J."/>
            <person name="Peng Y."/>
            <person name="Rokas A."/>
            <person name="Rosa C.A."/>
            <person name="Scheuner C."/>
            <person name="Sibirny A.A."/>
            <person name="Slot J.C."/>
            <person name="Stielow J.B."/>
            <person name="Sun H."/>
            <person name="Kurtzman C.P."/>
            <person name="Blackwell M."/>
            <person name="Grigoriev I.V."/>
            <person name="Jeffries T.W."/>
        </authorList>
    </citation>
    <scope>NUCLEOTIDE SEQUENCE [LARGE SCALE GENOMIC DNA]</scope>
    <source>
        <strain evidence="2">DSM 1968</strain>
    </source>
</reference>
<organism evidence="1 2">
    <name type="scientific">Ascoidea rubescens DSM 1968</name>
    <dbReference type="NCBI Taxonomy" id="1344418"/>
    <lineage>
        <taxon>Eukaryota</taxon>
        <taxon>Fungi</taxon>
        <taxon>Dikarya</taxon>
        <taxon>Ascomycota</taxon>
        <taxon>Saccharomycotina</taxon>
        <taxon>Saccharomycetes</taxon>
        <taxon>Ascoideaceae</taxon>
        <taxon>Ascoidea</taxon>
    </lineage>
</organism>
<name>A0A1D2VP78_9ASCO</name>
<dbReference type="InParanoid" id="A0A1D2VP78"/>
<evidence type="ECO:0000313" key="1">
    <source>
        <dbReference type="EMBL" id="ODV63422.1"/>
    </source>
</evidence>